<dbReference type="GO" id="GO:0016616">
    <property type="term" value="F:oxidoreductase activity, acting on the CH-OH group of donors, NAD or NADP as acceptor"/>
    <property type="evidence" value="ECO:0007669"/>
    <property type="project" value="UniProtKB-ARBA"/>
</dbReference>
<feature type="domain" description="Enoyl reductase (ER)" evidence="6">
    <location>
        <begin position="8"/>
        <end position="340"/>
    </location>
</feature>
<dbReference type="InterPro" id="IPR013154">
    <property type="entry name" value="ADH-like_N"/>
</dbReference>
<dbReference type="InterPro" id="IPR002328">
    <property type="entry name" value="ADH_Zn_CS"/>
</dbReference>
<dbReference type="HOGENOM" id="CLU_026673_11_0_5"/>
<evidence type="ECO:0000256" key="2">
    <source>
        <dbReference type="ARBA" id="ARBA00022833"/>
    </source>
</evidence>
<dbReference type="Gene3D" id="3.90.180.10">
    <property type="entry name" value="Medium-chain alcohol dehydrogenases, catalytic domain"/>
    <property type="match status" value="1"/>
</dbReference>
<dbReference type="GO" id="GO:0008270">
    <property type="term" value="F:zinc ion binding"/>
    <property type="evidence" value="ECO:0007669"/>
    <property type="project" value="InterPro"/>
</dbReference>
<protein>
    <submittedName>
        <fullName evidence="7">Threonine 3-dehydrogenase</fullName>
    </submittedName>
</protein>
<evidence type="ECO:0000313" key="8">
    <source>
        <dbReference type="Proteomes" id="UP000004318"/>
    </source>
</evidence>
<keyword evidence="2 4" id="KW-0862">Zinc</keyword>
<dbReference type="InterPro" id="IPR050129">
    <property type="entry name" value="Zn_alcohol_dh"/>
</dbReference>
<proteinExistence type="inferred from homology"/>
<dbReference type="PANTHER" id="PTHR43401:SF2">
    <property type="entry name" value="L-THREONINE 3-DEHYDROGENASE"/>
    <property type="match status" value="1"/>
</dbReference>
<comment type="caution">
    <text evidence="7">The sequence shown here is derived from an EMBL/GenBank/DDBJ whole genome shotgun (WGS) entry which is preliminary data.</text>
</comment>
<dbReference type="Pfam" id="PF08240">
    <property type="entry name" value="ADH_N"/>
    <property type="match status" value="1"/>
</dbReference>
<dbReference type="EMBL" id="AAMO01000009">
    <property type="protein sequence ID" value="EAQ02103.1"/>
    <property type="molecule type" value="Genomic_DNA"/>
</dbReference>
<evidence type="ECO:0000259" key="6">
    <source>
        <dbReference type="SMART" id="SM00829"/>
    </source>
</evidence>
<feature type="region of interest" description="Disordered" evidence="5">
    <location>
        <begin position="1"/>
        <end position="21"/>
    </location>
</feature>
<dbReference type="Gene3D" id="3.40.50.720">
    <property type="entry name" value="NAD(P)-binding Rossmann-like Domain"/>
    <property type="match status" value="1"/>
</dbReference>
<dbReference type="OrthoDB" id="9809185at2"/>
<dbReference type="InterPro" id="IPR020843">
    <property type="entry name" value="ER"/>
</dbReference>
<evidence type="ECO:0000256" key="1">
    <source>
        <dbReference type="ARBA" id="ARBA00022723"/>
    </source>
</evidence>
<sequence length="349" mass="37032">MLAYRKRRPSPGLSLDDCPAPGAPEAGEVTVRVEAVGICGSDLHVADWSGGYDFMLPHLPLTLGHEFAGIIEATGPGVARVTPGDRVTIWPSSPCDTCPECTAGRRRNCRNKATLGLYRDGAFAPLVTARAQGAFTIPDALSFEIAALTEPLCVGRRAVKTGEVSPGDRVLVLGPGTIGQSIAVFARAAGAAQIGIAGMNDPARLEVCNRLGFDQTYDLSDPGARTRMQADFDEADVVFEATGRDESVQDGLGLLRMEGILVMTGIHSGDVSFDATSFVRGRRQIRASHGSGEEDWHAVIATLADPALDLAPMITHRLPLSRIAEGLSLASSRRASKVMIFPQQQDVSE</sequence>
<dbReference type="SMART" id="SM00829">
    <property type="entry name" value="PKS_ER"/>
    <property type="match status" value="1"/>
</dbReference>
<dbReference type="PANTHER" id="PTHR43401">
    <property type="entry name" value="L-THREONINE 3-DEHYDROGENASE"/>
    <property type="match status" value="1"/>
</dbReference>
<dbReference type="STRING" id="252305.OB2597_20801"/>
<evidence type="ECO:0000313" key="7">
    <source>
        <dbReference type="EMBL" id="EAQ02103.1"/>
    </source>
</evidence>
<gene>
    <name evidence="7" type="ORF">OB2597_20801</name>
</gene>
<dbReference type="InterPro" id="IPR011032">
    <property type="entry name" value="GroES-like_sf"/>
</dbReference>
<reference evidence="7 8" key="1">
    <citation type="journal article" date="2010" name="J. Bacteriol.">
        <title>Genome sequences of Oceanicola granulosus HTCC2516(T) and Oceanicola batsensis HTCC2597(TDelta).</title>
        <authorList>
            <person name="Thrash J.C."/>
            <person name="Cho J.C."/>
            <person name="Vergin K.L."/>
            <person name="Giovannoni S.J."/>
        </authorList>
    </citation>
    <scope>NUCLEOTIDE SEQUENCE [LARGE SCALE GENOMIC DNA]</scope>
    <source>
        <strain evidence="8">ATCC BAA-863 / DSM 15984 / KCTC 12145 / HTCC2597</strain>
    </source>
</reference>
<keyword evidence="8" id="KW-1185">Reference proteome</keyword>
<dbReference type="Proteomes" id="UP000004318">
    <property type="component" value="Unassembled WGS sequence"/>
</dbReference>
<dbReference type="SUPFAM" id="SSF50129">
    <property type="entry name" value="GroES-like"/>
    <property type="match status" value="1"/>
</dbReference>
<dbReference type="PROSITE" id="PS00059">
    <property type="entry name" value="ADH_ZINC"/>
    <property type="match status" value="1"/>
</dbReference>
<dbReference type="AlphaFoldDB" id="A3U1C0"/>
<comment type="cofactor">
    <cofactor evidence="4">
        <name>Zn(2+)</name>
        <dbReference type="ChEBI" id="CHEBI:29105"/>
    </cofactor>
</comment>
<accession>A3U1C0</accession>
<evidence type="ECO:0000256" key="5">
    <source>
        <dbReference type="SAM" id="MobiDB-lite"/>
    </source>
</evidence>
<dbReference type="InterPro" id="IPR036291">
    <property type="entry name" value="NAD(P)-bd_dom_sf"/>
</dbReference>
<evidence type="ECO:0000256" key="3">
    <source>
        <dbReference type="ARBA" id="ARBA00023002"/>
    </source>
</evidence>
<organism evidence="7 8">
    <name type="scientific">Pseudooceanicola batsensis (strain ATCC BAA-863 / DSM 15984 / KCTC 12145 / HTCC2597)</name>
    <name type="common">Oceanicola batsensis</name>
    <dbReference type="NCBI Taxonomy" id="252305"/>
    <lineage>
        <taxon>Bacteria</taxon>
        <taxon>Pseudomonadati</taxon>
        <taxon>Pseudomonadota</taxon>
        <taxon>Alphaproteobacteria</taxon>
        <taxon>Rhodobacterales</taxon>
        <taxon>Paracoccaceae</taxon>
        <taxon>Pseudooceanicola</taxon>
    </lineage>
</organism>
<name>A3U1C0_PSEBH</name>
<dbReference type="InterPro" id="IPR013149">
    <property type="entry name" value="ADH-like_C"/>
</dbReference>
<dbReference type="RefSeq" id="WP_009804101.1">
    <property type="nucleotide sequence ID" value="NZ_AAMO01000009.1"/>
</dbReference>
<keyword evidence="1 4" id="KW-0479">Metal-binding</keyword>
<evidence type="ECO:0000256" key="4">
    <source>
        <dbReference type="RuleBase" id="RU361277"/>
    </source>
</evidence>
<comment type="similarity">
    <text evidence="4">Belongs to the zinc-containing alcohol dehydrogenase family.</text>
</comment>
<keyword evidence="3" id="KW-0560">Oxidoreductase</keyword>
<dbReference type="Pfam" id="PF00107">
    <property type="entry name" value="ADH_zinc_N"/>
    <property type="match status" value="1"/>
</dbReference>
<dbReference type="SUPFAM" id="SSF51735">
    <property type="entry name" value="NAD(P)-binding Rossmann-fold domains"/>
    <property type="match status" value="1"/>
</dbReference>